<dbReference type="AlphaFoldDB" id="A0A5T2QZN8"/>
<sequence length="181" mass="21436">MSIQIIFITLIIVTIIILSLLKKKNNKKITSEEIIEANNNAYERKPFLTQNERLFFKKLINEISDNYHIITQVRLADIIQPNPKFNKKSKQYLALFRQISQWHVDYAIMSKENFNIMLVIELDDSSHQQKTRQRRDKILNKALDQSGISIIRVMSFNDAMKQIRYKKEISQILNNCDINHN</sequence>
<evidence type="ECO:0000259" key="2">
    <source>
        <dbReference type="Pfam" id="PF10881"/>
    </source>
</evidence>
<keyword evidence="1" id="KW-0472">Membrane</keyword>
<proteinExistence type="predicted"/>
<keyword evidence="1" id="KW-1133">Transmembrane helix</keyword>
<accession>A0A5T2QZN8</accession>
<dbReference type="PIRSF" id="PIRSF028063">
    <property type="entry name" value="UCP028063"/>
    <property type="match status" value="1"/>
</dbReference>
<organism evidence="3">
    <name type="scientific">Salmonella enterica</name>
    <name type="common">Salmonella choleraesuis</name>
    <dbReference type="NCBI Taxonomy" id="28901"/>
    <lineage>
        <taxon>Bacteria</taxon>
        <taxon>Pseudomonadati</taxon>
        <taxon>Pseudomonadota</taxon>
        <taxon>Gammaproteobacteria</taxon>
        <taxon>Enterobacterales</taxon>
        <taxon>Enterobacteriaceae</taxon>
        <taxon>Salmonella</taxon>
    </lineage>
</organism>
<comment type="caution">
    <text evidence="3">The sequence shown here is derived from an EMBL/GenBank/DDBJ whole genome shotgun (WGS) entry which is preliminary data.</text>
</comment>
<protein>
    <submittedName>
        <fullName evidence="3">DUF2726 domain-containing protein</fullName>
    </submittedName>
</protein>
<dbReference type="Gene3D" id="3.40.960.10">
    <property type="entry name" value="VSR Endonuclease"/>
    <property type="match status" value="1"/>
</dbReference>
<dbReference type="EMBL" id="AACVIE010000007">
    <property type="protein sequence ID" value="EAM5643523.1"/>
    <property type="molecule type" value="Genomic_DNA"/>
</dbReference>
<dbReference type="InterPro" id="IPR024402">
    <property type="entry name" value="DUF2726"/>
</dbReference>
<feature type="transmembrane region" description="Helical" evidence="1">
    <location>
        <begin position="6"/>
        <end position="21"/>
    </location>
</feature>
<feature type="domain" description="DUF2726" evidence="2">
    <location>
        <begin position="45"/>
        <end position="164"/>
    </location>
</feature>
<dbReference type="InterPro" id="IPR014538">
    <property type="entry name" value="UCP028063_topo_Znf"/>
</dbReference>
<evidence type="ECO:0000313" key="3">
    <source>
        <dbReference type="EMBL" id="EAM5643523.1"/>
    </source>
</evidence>
<keyword evidence="1" id="KW-0812">Transmembrane</keyword>
<name>A0A5T2QZN8_SALER</name>
<evidence type="ECO:0000256" key="1">
    <source>
        <dbReference type="SAM" id="Phobius"/>
    </source>
</evidence>
<gene>
    <name evidence="3" type="ORF">EOF35_15950</name>
</gene>
<reference evidence="3" key="1">
    <citation type="submission" date="2019-01" db="EMBL/GenBank/DDBJ databases">
        <authorList>
            <consortium name="PulseNet: The National Subtyping Network for Foodborne Disease Surveillance"/>
            <person name="Tarr C.L."/>
            <person name="Trees E."/>
            <person name="Katz L.S."/>
            <person name="Carleton-Romer H.A."/>
            <person name="Stroika S."/>
            <person name="Kucerova Z."/>
            <person name="Roache K.F."/>
            <person name="Sabol A.L."/>
            <person name="Besser J."/>
            <person name="Gerner-Smidt P."/>
        </authorList>
    </citation>
    <scope>NUCLEOTIDE SEQUENCE</scope>
    <source>
        <strain evidence="3">PNUSAS064512</strain>
    </source>
</reference>
<dbReference type="Pfam" id="PF10881">
    <property type="entry name" value="DUF2726"/>
    <property type="match status" value="1"/>
</dbReference>